<evidence type="ECO:0000256" key="14">
    <source>
        <dbReference type="ARBA" id="ARBA00030436"/>
    </source>
</evidence>
<evidence type="ECO:0000256" key="6">
    <source>
        <dbReference type="ARBA" id="ARBA00022484"/>
    </source>
</evidence>
<keyword evidence="11" id="KW-0460">Magnesium</keyword>
<protein>
    <recommendedName>
        <fullName evidence="5">RNA-directed RNA polymerase L</fullName>
        <ecNumber evidence="4">2.7.7.48</ecNumber>
    </recommendedName>
    <alternativeName>
        <fullName evidence="13">Large structural protein</fullName>
    </alternativeName>
    <alternativeName>
        <fullName evidence="15">Replicase</fullName>
    </alternativeName>
    <alternativeName>
        <fullName evidence="14">Transcriptase</fullName>
    </alternativeName>
</protein>
<dbReference type="GO" id="GO:0000166">
    <property type="term" value="F:nucleotide binding"/>
    <property type="evidence" value="ECO:0007669"/>
    <property type="project" value="UniProtKB-KW"/>
</dbReference>
<dbReference type="NCBIfam" id="TIGR04202">
    <property type="entry name" value="capSnatchArena"/>
    <property type="match status" value="1"/>
</dbReference>
<evidence type="ECO:0000256" key="11">
    <source>
        <dbReference type="ARBA" id="ARBA00022842"/>
    </source>
</evidence>
<evidence type="ECO:0000256" key="5">
    <source>
        <dbReference type="ARBA" id="ARBA00018602"/>
    </source>
</evidence>
<keyword evidence="7" id="KW-0808">Transferase</keyword>
<dbReference type="InterPro" id="IPR007322">
    <property type="entry name" value="RNA_pol_bunyavir"/>
</dbReference>
<evidence type="ECO:0000256" key="4">
    <source>
        <dbReference type="ARBA" id="ARBA00012494"/>
    </source>
</evidence>
<dbReference type="GO" id="GO:0003968">
    <property type="term" value="F:RNA-directed RNA polymerase activity"/>
    <property type="evidence" value="ECO:0007669"/>
    <property type="project" value="UniProtKB-KW"/>
</dbReference>
<evidence type="ECO:0000256" key="10">
    <source>
        <dbReference type="ARBA" id="ARBA00022801"/>
    </source>
</evidence>
<dbReference type="Pfam" id="PF12426">
    <property type="entry name" value="DUF3674"/>
    <property type="match status" value="1"/>
</dbReference>
<dbReference type="GO" id="GO:0039694">
    <property type="term" value="P:viral RNA genome replication"/>
    <property type="evidence" value="ECO:0007669"/>
    <property type="project" value="InterPro"/>
</dbReference>
<comment type="cofactor">
    <cofactor evidence="2">
        <name>Mg(2+)</name>
        <dbReference type="ChEBI" id="CHEBI:18420"/>
    </cofactor>
</comment>
<evidence type="ECO:0000256" key="2">
    <source>
        <dbReference type="ARBA" id="ARBA00001946"/>
    </source>
</evidence>
<dbReference type="GO" id="GO:0006351">
    <property type="term" value="P:DNA-templated transcription"/>
    <property type="evidence" value="ECO:0007669"/>
    <property type="project" value="InterPro"/>
</dbReference>
<dbReference type="InterPro" id="IPR054155">
    <property type="entry name" value="CapSnatchArena_N"/>
</dbReference>
<dbReference type="GO" id="GO:0043657">
    <property type="term" value="C:host cell"/>
    <property type="evidence" value="ECO:0007669"/>
    <property type="project" value="UniProtKB-SubCell"/>
</dbReference>
<dbReference type="InterPro" id="IPR007099">
    <property type="entry name" value="RNA-dir_pol_NSvirus"/>
</dbReference>
<keyword evidence="19" id="KW-1185">Reference proteome</keyword>
<dbReference type="InterPro" id="IPR024378">
    <property type="entry name" value="RNA-dir_pol_N_hantavirus"/>
</dbReference>
<comment type="cofactor">
    <cofactor evidence="1">
        <name>Mn(2+)</name>
        <dbReference type="ChEBI" id="CHEBI:29035"/>
    </cofactor>
</comment>
<dbReference type="PROSITE" id="PS50525">
    <property type="entry name" value="RDRP_SSRNA_NEG_SEG"/>
    <property type="match status" value="1"/>
</dbReference>
<name>A0A1P8DAL9_9VIRU</name>
<evidence type="ECO:0000256" key="16">
    <source>
        <dbReference type="ARBA" id="ARBA00048744"/>
    </source>
</evidence>
<keyword evidence="8" id="KW-0548">Nucleotidyltransferase</keyword>
<feature type="domain" description="RdRp catalytic" evidence="17">
    <location>
        <begin position="955"/>
        <end position="1143"/>
    </location>
</feature>
<dbReference type="KEGG" id="vg:65246799"/>
<organism evidence="18 19">
    <name type="scientific">Brno virus</name>
    <dbReference type="NCBI Taxonomy" id="1744961"/>
    <lineage>
        <taxon>Viruses</taxon>
        <taxon>Riboviria</taxon>
        <taxon>Orthornavirae</taxon>
        <taxon>Negarnaviricota</taxon>
        <taxon>Polyploviricotina</taxon>
        <taxon>Bunyaviricetes</taxon>
        <taxon>Elliovirales</taxon>
        <taxon>Hantaviridae</taxon>
        <taxon>Mammantavirinae</taxon>
        <taxon>Loanvirus</taxon>
        <taxon>Loanvirus brunaense</taxon>
    </lineage>
</organism>
<dbReference type="Pfam" id="PF21991">
    <property type="entry name" value="capSnatchArena"/>
    <property type="match status" value="1"/>
</dbReference>
<dbReference type="EMBL" id="KX845680">
    <property type="protein sequence ID" value="APU53641.1"/>
    <property type="molecule type" value="Viral_cRNA"/>
</dbReference>
<comment type="subcellular location">
    <subcellularLocation>
        <location evidence="3">Host cell</location>
    </subcellularLocation>
</comment>
<feature type="non-terminal residue" evidence="18">
    <location>
        <position position="2144"/>
    </location>
</feature>
<evidence type="ECO:0000313" key="18">
    <source>
        <dbReference type="EMBL" id="APU53641.1"/>
    </source>
</evidence>
<evidence type="ECO:0000256" key="13">
    <source>
        <dbReference type="ARBA" id="ARBA00030285"/>
    </source>
</evidence>
<evidence type="ECO:0000313" key="19">
    <source>
        <dbReference type="Proteomes" id="UP000503445"/>
    </source>
</evidence>
<dbReference type="GO" id="GO:0016787">
    <property type="term" value="F:hydrolase activity"/>
    <property type="evidence" value="ECO:0007669"/>
    <property type="project" value="UniProtKB-KW"/>
</dbReference>
<dbReference type="Pfam" id="PF04196">
    <property type="entry name" value="Bunya_RdRp"/>
    <property type="match status" value="1"/>
</dbReference>
<sequence>MQRYYQLADEIRELKPGTVSAPECLNLLDKLYETRHNLVDEMIKHDWSHNKDTETAIGIVLLQAGVPETLINKFEKLIIPNHPTGKTLKQFMKMTPDNYRIDGDTISFIEVTVTSDVDKGIREKKIKYEDGLNLLQHELDIAYKMNWINRLIKIKFDVVAIKTDGSNMSSQWPSQRNAGVVQHMRLVQTLILYVREHLINPIERSALEAMFNLKFHIGGKSVSDFQIPHYAEMDKVNPDIKELVDYCGNWMSKKTHVFSFQEVTGKAVQDSFTNFEEQFKLKYKLSRKARNFLLIQVCIQEEYRPSTIVSDNMDVKNAVYNLLLEQPITPTQHLVRDILYEFQALSNEDLASFYSNKSQFLLGLKMYMNQVHFKVRNSRLSTESKKALDILSNHEVKQTKEIESLDITSSQWLNHSCSIIEQILGSLEMKIGEGPIKDKVTVSRTYVDSVLKKFTNNELEKYLLSILRKTVCWNVGHCVRDLSEALIAHAGLRRSKYYSIHGFHNGSVLLVILPSKSLEVSNSYIRFLTVFKEGFGLYDPDNIDSKMNVDGVSWIFSKVMSLDLNRLLALNTAFEKSLIATAVWFQYYVEDQGHFPLQSTVRTVYSFHQLLAVCQKMKVCALFDNLRYLIPACTAQYSGYNTLIHKFIERPFKSAFEVFIYDQSRRLLIGLAQSNNLRYYSKVRLIGMSVDQSSIGASGVYSSLICKCIYRHYKSLISEVTTCFFIFEKGLHGTMSEEAKIHMETVEWMNNFKDKEQKYGKKLVENGYRISQIDNDELVQQQLYCQDVVELAANELNRILISKTQVIASSILNKHWSKPYFSQPRNISLKGMSGRLQEDGHLQASVTLIESIRYLTQHKYNPTILQIYDETKHIRPQARIVRKHQRTEADRGFFITTQETRVRLEIIEDYFDAIAKNVTEEYISYGGEKKILNIQNCLEKALRWASGKSFITLSTGEQIVFKRKLMYVSADATKWSPGDNSAKFKLFTANIHDGLKDSKLKNCVIDALKNIYETEFFISRRLRGYIDKMEQKEEKVKEFLDFFDYSKERSGLVRGNWLQGNLNKCSSLFSVAVSLLFKKVWSELFSELDCFIEVAHHSDDALFIYGYLEPEDDGSAWYEYVSQKNTSRFLYWHTVNGDIWKAMFNLHEHILLMGSIKISPKKTTLSATMQNFLSTFFEGCSVSIPFSKVLLGCLSDLPGLGFFDDLASGQSRCVKALDLGCSPQVAQFALLLTNNKIERLYGTAEGMINNPSKFLDINISHVPIPLGGLGSSSIMELATAGIGMSDKLNLKRALDLYRHKKRDEGSYILGLFKFLMNLSEDVFNHARLGEFTFTGKVQWKILEYEFFDYFSHSVIKSGQKHPTYDYIVPTDRDDLLVYLIRKLNEPSITAAMTIQSPIQLRFRMQAKQHMEVCKMNDNWVTFRHILAAAHEFASTYKPNEIDVDLFNTLAQCTFSKEFAWEDFLNTVDCEVLQSRRIHRPKVARTFTVRERDQSLQNTTNIVIAYRFATTANEIRDVMQYAHFPESLPSDLKILHDGVYRELGLDLEDKKIMKRIAPLLYKSGRSRIVIVQGNVEGTAEGICSFWLRDMSFIRNMKIIPHREVLKAVSIFNPREQSGDRLNLAALRVCIEMWRWLKYNDFNTLQEFQSLWFEDKTLLDWVSMFQRKGTPLIDPEIQCAGLMIYDLFKDMSLLQAQANRRAYSGKQYDAYCYQTYNEETHLYEGDLRVTFNFGMDCARLEIFWDKKDYVLETSITSKHVFKKIMMTEVSNELIKCGMRFKQNKVNHTNALVLFKTDAGFEWGKPNIQCIVYRNCFLKTSLRTHQVQKNVFNIVIVDNGFKAIAQHDIESPRFLLAHAYHTIRDIRYQAIDAIGPIYFKNLYLNPIISAGLIENFMKGLPAVIPPNAYSLILNKAKISVDLFMFNKLLEYINPNNVLDLSGLEMTKEGYSTITSMSSKSWAEEMELLDDDIEDEDDYVIDLDDLDFDQIDLAEDIQHFLQDESAYTDDLIITEEGKELKRIRGLTKITDPVKLIKSWVSKSLSIEKVINPVGVLLMTRYLSKHYDFNVGNVTSLDPYELTEFEAIVKGWGEALYDNYEEIEEEAKLYLKRENCLPEDVIPDSLFSFRQTQILMNKLFLKIDSSLFY</sequence>
<evidence type="ECO:0000256" key="15">
    <source>
        <dbReference type="ARBA" id="ARBA00031012"/>
    </source>
</evidence>
<evidence type="ECO:0000256" key="12">
    <source>
        <dbReference type="ARBA" id="ARBA00022953"/>
    </source>
</evidence>
<dbReference type="RefSeq" id="YP_010086165.1">
    <property type="nucleotide sequence ID" value="NC_055376.1"/>
</dbReference>
<dbReference type="GeneID" id="65246799"/>
<evidence type="ECO:0000256" key="1">
    <source>
        <dbReference type="ARBA" id="ARBA00001936"/>
    </source>
</evidence>
<evidence type="ECO:0000256" key="9">
    <source>
        <dbReference type="ARBA" id="ARBA00022741"/>
    </source>
</evidence>
<proteinExistence type="predicted"/>
<accession>A0A1P8DAL9</accession>
<keyword evidence="9" id="KW-0547">Nucleotide-binding</keyword>
<evidence type="ECO:0000256" key="8">
    <source>
        <dbReference type="ARBA" id="ARBA00022695"/>
    </source>
</evidence>
<keyword evidence="10" id="KW-0378">Hydrolase</keyword>
<dbReference type="EC" id="2.7.7.48" evidence="4"/>
<evidence type="ECO:0000256" key="7">
    <source>
        <dbReference type="ARBA" id="ARBA00022679"/>
    </source>
</evidence>
<comment type="catalytic activity">
    <reaction evidence="16">
        <text>RNA(n) + a ribonucleoside 5'-triphosphate = RNA(n+1) + diphosphate</text>
        <dbReference type="Rhea" id="RHEA:21248"/>
        <dbReference type="Rhea" id="RHEA-COMP:14527"/>
        <dbReference type="Rhea" id="RHEA-COMP:17342"/>
        <dbReference type="ChEBI" id="CHEBI:33019"/>
        <dbReference type="ChEBI" id="CHEBI:61557"/>
        <dbReference type="ChEBI" id="CHEBI:140395"/>
        <dbReference type="EC" id="2.7.7.48"/>
    </reaction>
</comment>
<dbReference type="Proteomes" id="UP000503445">
    <property type="component" value="Genome"/>
</dbReference>
<keyword evidence="6 18" id="KW-0696">RNA-directed RNA polymerase</keyword>
<evidence type="ECO:0000256" key="3">
    <source>
        <dbReference type="ARBA" id="ARBA00004340"/>
    </source>
</evidence>
<evidence type="ECO:0000259" key="17">
    <source>
        <dbReference type="PROSITE" id="PS50525"/>
    </source>
</evidence>
<keyword evidence="12" id="KW-0693">Viral RNA replication</keyword>
<reference evidence="18 19" key="1">
    <citation type="journal article" date="2016" name="Infect. Genet. Evol.">
        <title>Novel hantavirus identified in European bat species Nyctalus noctula.</title>
        <authorList>
            <person name="Strakova P."/>
            <person name="Dufkova L."/>
            <person name="Sirmarova J."/>
            <person name="Salat J."/>
            <person name="Bartonicka T."/>
            <person name="Klempa B."/>
            <person name="Pfaff F."/>
            <person name="Hoper D."/>
            <person name="Hoffmann B."/>
            <person name="Ulrich R.G."/>
            <person name="Ruzek D."/>
        </authorList>
    </citation>
    <scope>NUCLEOTIDE SEQUENCE [LARGE SCALE GENOMIC DNA]</scope>
    <source>
        <strain evidence="18 19">7/2012/CZE</strain>
    </source>
</reference>
<dbReference type="InterPro" id="IPR048006">
    <property type="entry name" value="CapSnatch_bunyavir"/>
</dbReference>